<keyword evidence="2" id="KW-0812">Transmembrane</keyword>
<keyword evidence="2" id="KW-1133">Transmembrane helix</keyword>
<keyword evidence="1" id="KW-0488">Methylation</keyword>
<organism evidence="4 5">
    <name type="scientific">Lentisphaera profundi</name>
    <dbReference type="NCBI Taxonomy" id="1658616"/>
    <lineage>
        <taxon>Bacteria</taxon>
        <taxon>Pseudomonadati</taxon>
        <taxon>Lentisphaerota</taxon>
        <taxon>Lentisphaeria</taxon>
        <taxon>Lentisphaerales</taxon>
        <taxon>Lentisphaeraceae</taxon>
        <taxon>Lentisphaera</taxon>
    </lineage>
</organism>
<dbReference type="NCBIfam" id="TIGR02532">
    <property type="entry name" value="IV_pilin_GFxxxE"/>
    <property type="match status" value="1"/>
</dbReference>
<feature type="transmembrane region" description="Helical" evidence="2">
    <location>
        <begin position="6"/>
        <end position="26"/>
    </location>
</feature>
<keyword evidence="2" id="KW-0472">Membrane</keyword>
<dbReference type="Pfam" id="PF07596">
    <property type="entry name" value="SBP_bac_10"/>
    <property type="match status" value="1"/>
</dbReference>
<gene>
    <name evidence="4" type="ORF">PQO03_16410</name>
</gene>
<dbReference type="SUPFAM" id="SSF54523">
    <property type="entry name" value="Pili subunits"/>
    <property type="match status" value="1"/>
</dbReference>
<dbReference type="PRINTS" id="PR00813">
    <property type="entry name" value="BCTERIALGSPG"/>
</dbReference>
<sequence>MNKKQFTLIEILVVVAIIGILASLLLPSLSKARARAKQVTCLNQLKQLGIAMQMYISDDSASYFPYTRISGGSKISWDDLIAGYDGRESMTYAEMHSSIDTVDEVNPLYQCPEDTVKPRNEGAPRRSYGISSYRVANSNVKKSNPGISGGQNDGTDLSRQLTSLSSPTGTIVLSENFNRDNNMGVHWGSITAGNHYSTQTATVSNPLPHFEKFNYLFADGHAKVLNYYGTLLEQLPSDSDARNTMWDAGR</sequence>
<protein>
    <submittedName>
        <fullName evidence="4">Type II secretion system protein</fullName>
    </submittedName>
</protein>
<dbReference type="Proteomes" id="UP001214250">
    <property type="component" value="Chromosome 2"/>
</dbReference>
<dbReference type="InterPro" id="IPR000983">
    <property type="entry name" value="Bac_GSPG_pilin"/>
</dbReference>
<dbReference type="RefSeq" id="WP_274154276.1">
    <property type="nucleotide sequence ID" value="NZ_CP117812.1"/>
</dbReference>
<evidence type="ECO:0000313" key="4">
    <source>
        <dbReference type="EMBL" id="WDE99421.1"/>
    </source>
</evidence>
<dbReference type="EMBL" id="CP117812">
    <property type="protein sequence ID" value="WDE99421.1"/>
    <property type="molecule type" value="Genomic_DNA"/>
</dbReference>
<evidence type="ECO:0000259" key="3">
    <source>
        <dbReference type="Pfam" id="PF07596"/>
    </source>
</evidence>
<evidence type="ECO:0000256" key="2">
    <source>
        <dbReference type="SAM" id="Phobius"/>
    </source>
</evidence>
<reference evidence="4 5" key="1">
    <citation type="submission" date="2023-02" db="EMBL/GenBank/DDBJ databases">
        <title>Genome sequence of Lentisphaera profundi SAORIC-696.</title>
        <authorList>
            <person name="Kim e."/>
            <person name="Cho J.-C."/>
            <person name="Choi A."/>
            <person name="Kang I."/>
        </authorList>
    </citation>
    <scope>NUCLEOTIDE SEQUENCE [LARGE SCALE GENOMIC DNA]</scope>
    <source>
        <strain evidence="4 5">SAORIC-696</strain>
    </source>
</reference>
<dbReference type="Gene3D" id="3.30.700.10">
    <property type="entry name" value="Glycoprotein, Type 4 Pilin"/>
    <property type="match status" value="1"/>
</dbReference>
<evidence type="ECO:0000313" key="5">
    <source>
        <dbReference type="Proteomes" id="UP001214250"/>
    </source>
</evidence>
<proteinExistence type="predicted"/>
<dbReference type="InterPro" id="IPR045584">
    <property type="entry name" value="Pilin-like"/>
</dbReference>
<feature type="domain" description="DUF1559" evidence="3">
    <location>
        <begin position="31"/>
        <end position="144"/>
    </location>
</feature>
<dbReference type="PANTHER" id="PTHR30093">
    <property type="entry name" value="GENERAL SECRETION PATHWAY PROTEIN G"/>
    <property type="match status" value="1"/>
</dbReference>
<dbReference type="InterPro" id="IPR012902">
    <property type="entry name" value="N_methyl_site"/>
</dbReference>
<dbReference type="InterPro" id="IPR011453">
    <property type="entry name" value="DUF1559"/>
</dbReference>
<name>A0ABY7VZP6_9BACT</name>
<keyword evidence="5" id="KW-1185">Reference proteome</keyword>
<evidence type="ECO:0000256" key="1">
    <source>
        <dbReference type="ARBA" id="ARBA00022481"/>
    </source>
</evidence>
<accession>A0ABY7VZP6</accession>